<evidence type="ECO:0000256" key="10">
    <source>
        <dbReference type="ARBA" id="ARBA00023098"/>
    </source>
</evidence>
<dbReference type="HOGENOM" id="CLU_000022_59_7_6"/>
<evidence type="ECO:0000256" key="1">
    <source>
        <dbReference type="ARBA" id="ARBA00001946"/>
    </source>
</evidence>
<dbReference type="AlphaFoldDB" id="Q3ICG5"/>
<evidence type="ECO:0000256" key="12">
    <source>
        <dbReference type="ARBA" id="ARBA00026121"/>
    </source>
</evidence>
<gene>
    <name evidence="17" type="primary">fadD</name>
    <name evidence="17" type="ordered locus">PSHAb0502</name>
</gene>
<reference evidence="17 18" key="1">
    <citation type="journal article" date="2005" name="Genome Res.">
        <title>Coping with cold: the genome of the versatile marine Antarctica bacterium Pseudoalteromonas haloplanktis TAC125.</title>
        <authorList>
            <person name="Medigue C."/>
            <person name="Krin E."/>
            <person name="Pascal G."/>
            <person name="Barbe V."/>
            <person name="Bernsel A."/>
            <person name="Bertin P."/>
            <person name="Cheung F."/>
            <person name="Cruveiller S."/>
            <person name="Damico S."/>
            <person name="Duilio A."/>
            <person name="Fang G."/>
            <person name="Feller G."/>
            <person name="Mangenot S."/>
            <person name="Marino G."/>
            <person name="Nilsson J."/>
            <person name="Parilli E."/>
            <person name="Rocha E."/>
            <person name="Rouy Z."/>
            <person name="Sekowska A."/>
            <person name="Tutino M.L."/>
            <person name="Vallenet D."/>
            <person name="von Heijne G."/>
            <person name="Danchin A."/>
        </authorList>
    </citation>
    <scope>NUCLEOTIDE SEQUENCE [LARGE SCALE GENOMIC DNA]</scope>
    <source>
        <strain evidence="18">TAC 125</strain>
    </source>
</reference>
<proteinExistence type="inferred from homology"/>
<dbReference type="Proteomes" id="UP000006843">
    <property type="component" value="Chromosome II"/>
</dbReference>
<dbReference type="STRING" id="326442.PSHAb0502"/>
<keyword evidence="18" id="KW-1185">Reference proteome</keyword>
<comment type="pathway">
    <text evidence="3">Lipid metabolism; fatty acid beta-oxidation.</text>
</comment>
<dbReference type="Gene3D" id="2.30.38.10">
    <property type="entry name" value="Luciferase, Domain 3"/>
    <property type="match status" value="1"/>
</dbReference>
<name>Q3ICG5_PSET1</name>
<keyword evidence="11" id="KW-0472">Membrane</keyword>
<evidence type="ECO:0000256" key="8">
    <source>
        <dbReference type="ARBA" id="ARBA00022840"/>
    </source>
</evidence>
<comment type="cofactor">
    <cofactor evidence="1">
        <name>Mg(2+)</name>
        <dbReference type="ChEBI" id="CHEBI:18420"/>
    </cofactor>
</comment>
<evidence type="ECO:0000256" key="2">
    <source>
        <dbReference type="ARBA" id="ARBA00004170"/>
    </source>
</evidence>
<dbReference type="InterPro" id="IPR000873">
    <property type="entry name" value="AMP-dep_synth/lig_dom"/>
</dbReference>
<organism evidence="17 18">
    <name type="scientific">Pseudoalteromonas translucida (strain TAC 125)</name>
    <dbReference type="NCBI Taxonomy" id="326442"/>
    <lineage>
        <taxon>Bacteria</taxon>
        <taxon>Pseudomonadati</taxon>
        <taxon>Pseudomonadota</taxon>
        <taxon>Gammaproteobacteria</taxon>
        <taxon>Alteromonadales</taxon>
        <taxon>Pseudoalteromonadaceae</taxon>
        <taxon>Pseudoalteromonas</taxon>
    </lineage>
</organism>
<dbReference type="GO" id="GO:0005524">
    <property type="term" value="F:ATP binding"/>
    <property type="evidence" value="ECO:0007669"/>
    <property type="project" value="UniProtKB-KW"/>
</dbReference>
<dbReference type="Pfam" id="PF00501">
    <property type="entry name" value="AMP-binding"/>
    <property type="match status" value="1"/>
</dbReference>
<keyword evidence="7" id="KW-0276">Fatty acid metabolism</keyword>
<dbReference type="GO" id="GO:0004467">
    <property type="term" value="F:long-chain fatty acid-CoA ligase activity"/>
    <property type="evidence" value="ECO:0007669"/>
    <property type="project" value="UniProtKB-EC"/>
</dbReference>
<comment type="similarity">
    <text evidence="4">Belongs to the ATP-dependent AMP-binding enzyme family.</text>
</comment>
<dbReference type="PANTHER" id="PTHR43767">
    <property type="entry name" value="LONG-CHAIN-FATTY-ACID--COA LIGASE"/>
    <property type="match status" value="1"/>
</dbReference>
<dbReference type="Pfam" id="PF13193">
    <property type="entry name" value="AMP-binding_C"/>
    <property type="match status" value="1"/>
</dbReference>
<evidence type="ECO:0000256" key="11">
    <source>
        <dbReference type="ARBA" id="ARBA00023136"/>
    </source>
</evidence>
<dbReference type="NCBIfam" id="NF006523">
    <property type="entry name" value="PRK08974.1"/>
    <property type="match status" value="1"/>
</dbReference>
<evidence type="ECO:0000256" key="6">
    <source>
        <dbReference type="ARBA" id="ARBA00022741"/>
    </source>
</evidence>
<evidence type="ECO:0000256" key="3">
    <source>
        <dbReference type="ARBA" id="ARBA00005005"/>
    </source>
</evidence>
<evidence type="ECO:0000256" key="14">
    <source>
        <dbReference type="ARBA" id="ARBA00042773"/>
    </source>
</evidence>
<dbReference type="SUPFAM" id="SSF56801">
    <property type="entry name" value="Acetyl-CoA synthetase-like"/>
    <property type="match status" value="1"/>
</dbReference>
<dbReference type="Gene3D" id="3.40.50.980">
    <property type="match status" value="2"/>
</dbReference>
<dbReference type="PANTHER" id="PTHR43767:SF8">
    <property type="entry name" value="LONG-CHAIN-FATTY-ACID--COA LIGASE"/>
    <property type="match status" value="1"/>
</dbReference>
<dbReference type="InterPro" id="IPR045851">
    <property type="entry name" value="AMP-bd_C_sf"/>
</dbReference>
<evidence type="ECO:0000313" key="18">
    <source>
        <dbReference type="Proteomes" id="UP000006843"/>
    </source>
</evidence>
<dbReference type="Gene3D" id="3.30.300.30">
    <property type="match status" value="1"/>
</dbReference>
<dbReference type="InterPro" id="IPR020845">
    <property type="entry name" value="AMP-binding_CS"/>
</dbReference>
<feature type="domain" description="AMP-dependent synthetase/ligase" evidence="15">
    <location>
        <begin position="61"/>
        <end position="450"/>
    </location>
</feature>
<protein>
    <recommendedName>
        <fullName evidence="13">Long-chain-fatty-acid--CoA ligase</fullName>
        <ecNumber evidence="12">6.2.1.3</ecNumber>
    </recommendedName>
    <alternativeName>
        <fullName evidence="14">Long-chain acyl-CoA synthetase</fullName>
    </alternativeName>
</protein>
<dbReference type="FunFam" id="3.40.50.12780:FF:000003">
    <property type="entry name" value="Long-chain-fatty-acid--CoA ligase FadD"/>
    <property type="match status" value="1"/>
</dbReference>
<dbReference type="FunFam" id="3.30.300.30:FF:000006">
    <property type="entry name" value="Long-chain-fatty-acid--CoA ligase FadD"/>
    <property type="match status" value="1"/>
</dbReference>
<evidence type="ECO:0000256" key="7">
    <source>
        <dbReference type="ARBA" id="ARBA00022832"/>
    </source>
</evidence>
<dbReference type="InterPro" id="IPR025110">
    <property type="entry name" value="AMP-bd_C"/>
</dbReference>
<dbReference type="EMBL" id="CR954247">
    <property type="protein sequence ID" value="CAI89539.1"/>
    <property type="molecule type" value="Genomic_DNA"/>
</dbReference>
<keyword evidence="6" id="KW-0547">Nucleotide-binding</keyword>
<evidence type="ECO:0000256" key="5">
    <source>
        <dbReference type="ARBA" id="ARBA00022598"/>
    </source>
</evidence>
<comment type="subcellular location">
    <subcellularLocation>
        <location evidence="2">Membrane</location>
        <topology evidence="2">Peripheral membrane protein</topology>
    </subcellularLocation>
</comment>
<evidence type="ECO:0000259" key="15">
    <source>
        <dbReference type="Pfam" id="PF00501"/>
    </source>
</evidence>
<evidence type="ECO:0000259" key="16">
    <source>
        <dbReference type="Pfam" id="PF13193"/>
    </source>
</evidence>
<dbReference type="PROSITE" id="PS00455">
    <property type="entry name" value="AMP_BINDING"/>
    <property type="match status" value="1"/>
</dbReference>
<dbReference type="eggNOG" id="COG0318">
    <property type="taxonomic scope" value="Bacteria"/>
</dbReference>
<accession>Q3ICG5</accession>
<keyword evidence="8" id="KW-0067">ATP-binding</keyword>
<keyword evidence="9" id="KW-0460">Magnesium</keyword>
<evidence type="ECO:0000256" key="13">
    <source>
        <dbReference type="ARBA" id="ARBA00039545"/>
    </source>
</evidence>
<dbReference type="InterPro" id="IPR050237">
    <property type="entry name" value="ATP-dep_AMP-bd_enzyme"/>
</dbReference>
<keyword evidence="10" id="KW-0443">Lipid metabolism</keyword>
<dbReference type="CDD" id="cd05936">
    <property type="entry name" value="FC-FACS_FadD_like"/>
    <property type="match status" value="1"/>
</dbReference>
<evidence type="ECO:0000256" key="4">
    <source>
        <dbReference type="ARBA" id="ARBA00006432"/>
    </source>
</evidence>
<keyword evidence="5 17" id="KW-0436">Ligase</keyword>
<feature type="domain" description="AMP-binding enzyme C-terminal" evidence="16">
    <location>
        <begin position="500"/>
        <end position="574"/>
    </location>
</feature>
<dbReference type="EC" id="6.2.1.3" evidence="12"/>
<evidence type="ECO:0000256" key="9">
    <source>
        <dbReference type="ARBA" id="ARBA00022842"/>
    </source>
</evidence>
<dbReference type="KEGG" id="pha:PSHAb0502"/>
<evidence type="ECO:0000313" key="17">
    <source>
        <dbReference type="EMBL" id="CAI89539.1"/>
    </source>
</evidence>
<sequence>MWDYSSLEYLLNCQSALLRLRLIKYNYKQGLRVEKIWLKRYPEGMPETIDPEHYASLLEVFEKSFTDYKDLPAFTNMGKTLSYDEIDTATKKVASYIQNDLGLKKCDKVAVMMPNLLQTPIAILGILRAGCVVVNVNPLYTVRELEHQLKDSDTSAIFILANFADTLEKALPHTDVKHIVVTQVGDMMGGIKKHVVNFVVKYIKKMVPSYTLPNTINFCDLLKADENAYVRPEVNLSDLAFLQYTGGTTGVSKGAMLSHGNMVGNLEQVSGCLDPVLERGKEVVITALPLYHIFALTANCLTFMKYGGLNVLITNPRDMPGFIKELSKAKFTAITGVNTLFNGLLNTPGFAELDFSHLKMSLGGGMAVQRPVAEKWQTVTKSKLMEGYGLTECSPLVTVSPYDLTAYNGSIGLPAPSTEIKLILDNGQEAAKGEPGELWVKGPQVMLGYYKRPDATAESLQDGWFATGDIATYDDEGFFYIVDRKKDMIIVSGFNVFPNEIEEVVAMHDGVLEVAAIGIPHDTSGEQVKVFVVKKDPSLTEKDIIKHCRDNLTNYKVPKLVEFRDELPKTNVGKILRRALKD</sequence>
<dbReference type="GO" id="GO:0016020">
    <property type="term" value="C:membrane"/>
    <property type="evidence" value="ECO:0007669"/>
    <property type="project" value="UniProtKB-SubCell"/>
</dbReference>